<dbReference type="Gene3D" id="1.20.1250.20">
    <property type="entry name" value="MFS general substrate transporter like domains"/>
    <property type="match status" value="2"/>
</dbReference>
<feature type="transmembrane region" description="Helical" evidence="6">
    <location>
        <begin position="322"/>
        <end position="341"/>
    </location>
</feature>
<feature type="transmembrane region" description="Helical" evidence="6">
    <location>
        <begin position="214"/>
        <end position="233"/>
    </location>
</feature>
<feature type="transmembrane region" description="Helical" evidence="6">
    <location>
        <begin position="121"/>
        <end position="141"/>
    </location>
</feature>
<evidence type="ECO:0000256" key="2">
    <source>
        <dbReference type="ARBA" id="ARBA00022692"/>
    </source>
</evidence>
<feature type="region of interest" description="Disordered" evidence="5">
    <location>
        <begin position="1"/>
        <end position="21"/>
    </location>
</feature>
<dbReference type="Pfam" id="PF07690">
    <property type="entry name" value="MFS_1"/>
    <property type="match status" value="1"/>
</dbReference>
<dbReference type="InterPro" id="IPR020846">
    <property type="entry name" value="MFS_dom"/>
</dbReference>
<feature type="transmembrane region" description="Helical" evidence="6">
    <location>
        <begin position="239"/>
        <end position="261"/>
    </location>
</feature>
<evidence type="ECO:0000313" key="8">
    <source>
        <dbReference type="EMBL" id="MCH6170250.1"/>
    </source>
</evidence>
<comment type="caution">
    <text evidence="8">The sequence shown here is derived from an EMBL/GenBank/DDBJ whole genome shotgun (WGS) entry which is preliminary data.</text>
</comment>
<feature type="transmembrane region" description="Helical" evidence="6">
    <location>
        <begin position="96"/>
        <end position="115"/>
    </location>
</feature>
<feature type="domain" description="Major facilitator superfamily (MFS) profile" evidence="7">
    <location>
        <begin position="30"/>
        <end position="480"/>
    </location>
</feature>
<dbReference type="EMBL" id="JAKXMK010000031">
    <property type="protein sequence ID" value="MCH6170250.1"/>
    <property type="molecule type" value="Genomic_DNA"/>
</dbReference>
<feature type="transmembrane region" description="Helical" evidence="6">
    <location>
        <begin position="419"/>
        <end position="441"/>
    </location>
</feature>
<dbReference type="SUPFAM" id="SSF103473">
    <property type="entry name" value="MFS general substrate transporter"/>
    <property type="match status" value="1"/>
</dbReference>
<evidence type="ECO:0000256" key="1">
    <source>
        <dbReference type="ARBA" id="ARBA00004651"/>
    </source>
</evidence>
<protein>
    <submittedName>
        <fullName evidence="8">MFS transporter</fullName>
    </submittedName>
</protein>
<dbReference type="PROSITE" id="PS50850">
    <property type="entry name" value="MFS"/>
    <property type="match status" value="1"/>
</dbReference>
<name>A0ABS9TNZ1_9PSEU</name>
<reference evidence="8 9" key="1">
    <citation type="submission" date="2022-03" db="EMBL/GenBank/DDBJ databases">
        <title>Pseudonocardia alaer sp. nov., a novel actinomycete isolated from reed forest soil.</title>
        <authorList>
            <person name="Wang L."/>
        </authorList>
    </citation>
    <scope>NUCLEOTIDE SEQUENCE [LARGE SCALE GENOMIC DNA]</scope>
    <source>
        <strain evidence="8 9">Y-16303</strain>
    </source>
</reference>
<organism evidence="8 9">
    <name type="scientific">Pseudonocardia alaniniphila</name>
    <dbReference type="NCBI Taxonomy" id="75291"/>
    <lineage>
        <taxon>Bacteria</taxon>
        <taxon>Bacillati</taxon>
        <taxon>Actinomycetota</taxon>
        <taxon>Actinomycetes</taxon>
        <taxon>Pseudonocardiales</taxon>
        <taxon>Pseudonocardiaceae</taxon>
        <taxon>Pseudonocardia</taxon>
    </lineage>
</organism>
<dbReference type="InterPro" id="IPR011701">
    <property type="entry name" value="MFS"/>
</dbReference>
<feature type="transmembrane region" description="Helical" evidence="6">
    <location>
        <begin position="379"/>
        <end position="407"/>
    </location>
</feature>
<evidence type="ECO:0000256" key="3">
    <source>
        <dbReference type="ARBA" id="ARBA00022989"/>
    </source>
</evidence>
<feature type="transmembrane region" description="Helical" evidence="6">
    <location>
        <begin position="282"/>
        <end position="302"/>
    </location>
</feature>
<keyword evidence="4 6" id="KW-0472">Membrane</keyword>
<evidence type="ECO:0000313" key="9">
    <source>
        <dbReference type="Proteomes" id="UP001299970"/>
    </source>
</evidence>
<feature type="region of interest" description="Disordered" evidence="5">
    <location>
        <begin position="510"/>
        <end position="530"/>
    </location>
</feature>
<keyword evidence="3 6" id="KW-1133">Transmembrane helix</keyword>
<dbReference type="RefSeq" id="WP_241041059.1">
    <property type="nucleotide sequence ID" value="NZ_BAAAJF010000063.1"/>
</dbReference>
<evidence type="ECO:0000256" key="4">
    <source>
        <dbReference type="ARBA" id="ARBA00023136"/>
    </source>
</evidence>
<feature type="compositionally biased region" description="Basic and acidic residues" evidence="5">
    <location>
        <begin position="12"/>
        <end position="21"/>
    </location>
</feature>
<feature type="transmembrane region" description="Helical" evidence="6">
    <location>
        <begin position="181"/>
        <end position="202"/>
    </location>
</feature>
<dbReference type="InterPro" id="IPR036259">
    <property type="entry name" value="MFS_trans_sf"/>
</dbReference>
<dbReference type="Proteomes" id="UP001299970">
    <property type="component" value="Unassembled WGS sequence"/>
</dbReference>
<accession>A0ABS9TNZ1</accession>
<gene>
    <name evidence="8" type="ORF">MMF94_31495</name>
</gene>
<evidence type="ECO:0000259" key="7">
    <source>
        <dbReference type="PROSITE" id="PS50850"/>
    </source>
</evidence>
<keyword evidence="2 6" id="KW-0812">Transmembrane</keyword>
<proteinExistence type="predicted"/>
<keyword evidence="9" id="KW-1185">Reference proteome</keyword>
<sequence length="607" mass="61900">MSAVHQASADPSRADRHRAETAVRPRPNAVVAVLAFGGIVVALMQTVIIPLVPQLPTLLHASASEAVWAVTATLLAGAVATPTIGRLGDMYGKRRLLLVSLVLLVIGSVVCALSDSLVPMVVGRTLQGLSAGVIPLGISIMRDELPAERLGSATAMMSASLGVGGALGLPAAAFLAERTDWHVLFWTAAGLGALVAVLVVSVVPESPVRAGGRFDFVGAVGLSAVLVALLLVISSGADWGWGSGLTLGLVAASVVVLAFWGRWELRAPRPLVDLRTTARPQVLLTNIASAVFGFAMFAMSLVLPQLIQLPESSGFGLGQSMLAVGLIMAPNGLVMMAMAPLSARISRTRGPKVTLMWGAFVVAAGYALAIVLMSEIWQLVVVSSIIGAGVGLAYGAMPALVMGAVPVSETAAANSLNTLMRSIGTSVSSAVAGVVLAQITITIEGATFPSQDAFRVVLAVGSGAALLALVITSFIPGRQRSRPLQKVSAPIEPDPTVPLAGRAADALGSAGQAHGVPARPAPRAVTGVVDGTTGPAPALVTVTAHAADGSVVSSTVADAHGQYRLDALPVQPLTLVTVEHPAIHEVVTVAAGTTQQHDIALPVLQRH</sequence>
<dbReference type="PANTHER" id="PTHR42718:SF35">
    <property type="entry name" value="BLL0718 PROTEIN"/>
    <property type="match status" value="1"/>
</dbReference>
<feature type="transmembrane region" description="Helical" evidence="6">
    <location>
        <begin position="66"/>
        <end position="84"/>
    </location>
</feature>
<feature type="transmembrane region" description="Helical" evidence="6">
    <location>
        <begin position="29"/>
        <end position="51"/>
    </location>
</feature>
<dbReference type="PANTHER" id="PTHR42718">
    <property type="entry name" value="MAJOR FACILITATOR SUPERFAMILY MULTIDRUG TRANSPORTER MFSC"/>
    <property type="match status" value="1"/>
</dbReference>
<dbReference type="CDD" id="cd17504">
    <property type="entry name" value="MFS_MMR_MDR_like"/>
    <property type="match status" value="1"/>
</dbReference>
<feature type="transmembrane region" description="Helical" evidence="6">
    <location>
        <begin position="153"/>
        <end position="175"/>
    </location>
</feature>
<feature type="transmembrane region" description="Helical" evidence="6">
    <location>
        <begin position="453"/>
        <end position="475"/>
    </location>
</feature>
<comment type="subcellular location">
    <subcellularLocation>
        <location evidence="1">Cell membrane</location>
        <topology evidence="1">Multi-pass membrane protein</topology>
    </subcellularLocation>
</comment>
<evidence type="ECO:0000256" key="6">
    <source>
        <dbReference type="SAM" id="Phobius"/>
    </source>
</evidence>
<feature type="transmembrane region" description="Helical" evidence="6">
    <location>
        <begin position="353"/>
        <end position="373"/>
    </location>
</feature>
<evidence type="ECO:0000256" key="5">
    <source>
        <dbReference type="SAM" id="MobiDB-lite"/>
    </source>
</evidence>